<reference evidence="1" key="1">
    <citation type="submission" date="2019-05" db="EMBL/GenBank/DDBJ databases">
        <authorList>
            <person name="Naeem R."/>
            <person name="Antony C."/>
            <person name="Guan Q."/>
        </authorList>
    </citation>
    <scope>NUCLEOTIDE SEQUENCE</scope>
    <source>
        <strain evidence="1">3</strain>
    </source>
</reference>
<proteinExistence type="predicted"/>
<gene>
    <name evidence="1" type="primary">ppsA_1</name>
    <name evidence="1" type="ORF">BIN_B_00353</name>
</gene>
<protein>
    <submittedName>
        <fullName evidence="1">Phthiocerol/phenolphthiocerol synthesis polyketide synthase type I PpsA</fullName>
    </submittedName>
</protein>
<name>A0A653EFM9_MYCKA</name>
<sequence length="41" mass="4259">MRAAGAELEPVFVEQAGFSLHEVIAGGLGFGELQLADDEPS</sequence>
<organism evidence="1">
    <name type="scientific">Mycobacterium kansasii</name>
    <dbReference type="NCBI Taxonomy" id="1768"/>
    <lineage>
        <taxon>Bacteria</taxon>
        <taxon>Bacillati</taxon>
        <taxon>Actinomycetota</taxon>
        <taxon>Actinomycetes</taxon>
        <taxon>Mycobacteriales</taxon>
        <taxon>Mycobacteriaceae</taxon>
        <taxon>Mycobacterium</taxon>
    </lineage>
</organism>
<dbReference type="EMBL" id="LR589240">
    <property type="protein sequence ID" value="VTO96326.1"/>
    <property type="molecule type" value="Genomic_DNA"/>
</dbReference>
<dbReference type="AlphaFoldDB" id="A0A653EFM9"/>
<evidence type="ECO:0000313" key="1">
    <source>
        <dbReference type="EMBL" id="VTO96326.1"/>
    </source>
</evidence>
<accession>A0A653EFM9</accession>